<evidence type="ECO:0000313" key="3">
    <source>
        <dbReference type="EMBL" id="CAE4596319.1"/>
    </source>
</evidence>
<evidence type="ECO:0000256" key="2">
    <source>
        <dbReference type="SAM" id="Phobius"/>
    </source>
</evidence>
<sequence length="659" mass="75550">MMEVENYPLQRIHHYGGNKRDNKYFSARGIMIRDEKLQENISRKRKQQQQQQQQYRTIVTIYLLLLLLQCAITTAATSTSSMLYQHLRRKNKKVSSTSNRKVEKGMLKQDDYIEKKMPPFEVHLVFPSYLPSNHSQQQQHALHQHFTFIASQLNVITKSHLDSFLQAMIGDAVVQRLDSTVQVVHSVSRKLNHKVENAINAQNRAEALSMPGRRKGKNRRLIKSTVLPSVMIERSTEEKAGHSENSASQNNYTPEHVKLHLYLNYTGHLLFSPLSLSTDLNKSALNQLVCSAFEGDFGQDYKRRIQTSDVQLLRSVVMVEINVNEKLIREGNEMHTIFSSGEKEIQDVITFTKRGQNKKSQTRNYILIIIVPSVVFCCVLFLFCSILFRKRRNRFGKDGQYLVKHDVQLKRNEACRLRRRHEDGSFPTIQGEKEEEDKNTSLESDISMLDPESPRSVMSSFDLQPVIEPIFQEGAIVVPVPASKDQIDVPLQFLSEGTAYGGFDIPISRRYISTNQPGEILYGATFAHEERKHISTKYHEGGKKRMSRKLVEVCKRVRRKHTEPSFAVAKGNHENRSAAVGNLEGNIASRTEGKHGTMWTTQDRRRVRPFLSNMFVIEEEDENESISTACTYEVDETSHPKFHEVAIGGSCSKMQIRAL</sequence>
<organism evidence="3">
    <name type="scientific">Ditylum brightwellii</name>
    <dbReference type="NCBI Taxonomy" id="49249"/>
    <lineage>
        <taxon>Eukaryota</taxon>
        <taxon>Sar</taxon>
        <taxon>Stramenopiles</taxon>
        <taxon>Ochrophyta</taxon>
        <taxon>Bacillariophyta</taxon>
        <taxon>Mediophyceae</taxon>
        <taxon>Lithodesmiophycidae</taxon>
        <taxon>Lithodesmiales</taxon>
        <taxon>Lithodesmiaceae</taxon>
        <taxon>Ditylum</taxon>
    </lineage>
</organism>
<protein>
    <submittedName>
        <fullName evidence="3">Uncharacterized protein</fullName>
    </submittedName>
</protein>
<feature type="transmembrane region" description="Helical" evidence="2">
    <location>
        <begin position="365"/>
        <end position="388"/>
    </location>
</feature>
<keyword evidence="2" id="KW-0812">Transmembrane</keyword>
<accession>A0A7S4QWR1</accession>
<feature type="region of interest" description="Disordered" evidence="1">
    <location>
        <begin position="421"/>
        <end position="445"/>
    </location>
</feature>
<keyword evidence="2" id="KW-1133">Transmembrane helix</keyword>
<keyword evidence="2" id="KW-0472">Membrane</keyword>
<feature type="transmembrane region" description="Helical" evidence="2">
    <location>
        <begin position="55"/>
        <end position="76"/>
    </location>
</feature>
<dbReference type="AlphaFoldDB" id="A0A7S4QWR1"/>
<dbReference type="EMBL" id="HBNS01011356">
    <property type="protein sequence ID" value="CAE4596319.1"/>
    <property type="molecule type" value="Transcribed_RNA"/>
</dbReference>
<gene>
    <name evidence="3" type="ORF">DBRI00130_LOCUS9183</name>
</gene>
<reference evidence="3" key="1">
    <citation type="submission" date="2021-01" db="EMBL/GenBank/DDBJ databases">
        <authorList>
            <person name="Corre E."/>
            <person name="Pelletier E."/>
            <person name="Niang G."/>
            <person name="Scheremetjew M."/>
            <person name="Finn R."/>
            <person name="Kale V."/>
            <person name="Holt S."/>
            <person name="Cochrane G."/>
            <person name="Meng A."/>
            <person name="Brown T."/>
            <person name="Cohen L."/>
        </authorList>
    </citation>
    <scope>NUCLEOTIDE SEQUENCE</scope>
    <source>
        <strain evidence="3">GSO104</strain>
    </source>
</reference>
<name>A0A7S4QWR1_9STRA</name>
<evidence type="ECO:0000256" key="1">
    <source>
        <dbReference type="SAM" id="MobiDB-lite"/>
    </source>
</evidence>
<proteinExistence type="predicted"/>